<evidence type="ECO:0000256" key="1">
    <source>
        <dbReference type="SAM" id="MobiDB-lite"/>
    </source>
</evidence>
<dbReference type="Pfam" id="PF01359">
    <property type="entry name" value="Transposase_1"/>
    <property type="match status" value="1"/>
</dbReference>
<protein>
    <recommendedName>
        <fullName evidence="4">Histone-lysine N-methyltransferase SETMAR</fullName>
    </recommendedName>
</protein>
<accession>A0ABQ8TXB0</accession>
<sequence>MAGLCEGGNEPPGSLKANDAVLIADSEDNLQILLYQFMLSCHKHNMKISVGKTETMNVSKEPIRCELELQGKTEARADTIRAKQITEITEMNILRKIVKKIRLDRVRNDDIRKQCRIQTIREWMNGRRAEWKEHVGRMSEDRVPVMKMQRFSVEGGEGVLAEIVTEDESKRQSMEWHHTTSPKKKKSETVRYAGKAMATVFWDAECVILVDFSEHGRTISFVQYVETLKKLKARLRRVCPSKTTAGIFLLHDNARTHTSQYTTSEIAKIGWKVLPHPPYSPDLAPSDFHLSGPLKEAHRWHHFEDEKARKRKVRRRKRKKAKERKEKVRKRNERGGKKERKKRKRKARKVKGEEKKAKEKKSKENKRKERKRKEKKSKEGAVRWTLTLGEEMRLKVFENKVLRKIFGTKRDEVTGEWKKLHNAELHVLYSSPNAIMNIKSRRLRWTGHVARMGKSRNVLVGKLERKILLGKPRRRWKDNIKMDLRDVGCDGRDWINLAEDRDQWRAHVRRQ</sequence>
<dbReference type="Gene3D" id="3.30.420.10">
    <property type="entry name" value="Ribonuclease H-like superfamily/Ribonuclease H"/>
    <property type="match status" value="1"/>
</dbReference>
<dbReference type="Proteomes" id="UP001148838">
    <property type="component" value="Unassembled WGS sequence"/>
</dbReference>
<dbReference type="EMBL" id="JAJSOF020000001">
    <property type="protein sequence ID" value="KAJ4451273.1"/>
    <property type="molecule type" value="Genomic_DNA"/>
</dbReference>
<feature type="compositionally biased region" description="Basic residues" evidence="1">
    <location>
        <begin position="309"/>
        <end position="349"/>
    </location>
</feature>
<feature type="region of interest" description="Disordered" evidence="1">
    <location>
        <begin position="301"/>
        <end position="379"/>
    </location>
</feature>
<keyword evidence="3" id="KW-1185">Reference proteome</keyword>
<dbReference type="InterPro" id="IPR052709">
    <property type="entry name" value="Transposase-MT_Hybrid"/>
</dbReference>
<reference evidence="2 3" key="1">
    <citation type="journal article" date="2022" name="Allergy">
        <title>Genome assembly and annotation of Periplaneta americana reveal a comprehensive cockroach allergen profile.</title>
        <authorList>
            <person name="Wang L."/>
            <person name="Xiong Q."/>
            <person name="Saelim N."/>
            <person name="Wang L."/>
            <person name="Nong W."/>
            <person name="Wan A.T."/>
            <person name="Shi M."/>
            <person name="Liu X."/>
            <person name="Cao Q."/>
            <person name="Hui J.H.L."/>
            <person name="Sookrung N."/>
            <person name="Leung T.F."/>
            <person name="Tungtrongchitr A."/>
            <person name="Tsui S.K.W."/>
        </authorList>
    </citation>
    <scope>NUCLEOTIDE SEQUENCE [LARGE SCALE GENOMIC DNA]</scope>
    <source>
        <strain evidence="2">PWHHKU_190912</strain>
    </source>
</reference>
<comment type="caution">
    <text evidence="2">The sequence shown here is derived from an EMBL/GenBank/DDBJ whole genome shotgun (WGS) entry which is preliminary data.</text>
</comment>
<evidence type="ECO:0000313" key="3">
    <source>
        <dbReference type="Proteomes" id="UP001148838"/>
    </source>
</evidence>
<dbReference type="PANTHER" id="PTHR46060">
    <property type="entry name" value="MARINER MOS1 TRANSPOSASE-LIKE PROTEIN"/>
    <property type="match status" value="1"/>
</dbReference>
<proteinExistence type="predicted"/>
<dbReference type="InterPro" id="IPR036397">
    <property type="entry name" value="RNaseH_sf"/>
</dbReference>
<name>A0ABQ8TXB0_PERAM</name>
<dbReference type="InterPro" id="IPR001888">
    <property type="entry name" value="Transposase_1"/>
</dbReference>
<evidence type="ECO:0000313" key="2">
    <source>
        <dbReference type="EMBL" id="KAJ4451273.1"/>
    </source>
</evidence>
<evidence type="ECO:0008006" key="4">
    <source>
        <dbReference type="Google" id="ProtNLM"/>
    </source>
</evidence>
<gene>
    <name evidence="2" type="ORF">ANN_02734</name>
</gene>
<organism evidence="2 3">
    <name type="scientific">Periplaneta americana</name>
    <name type="common">American cockroach</name>
    <name type="synonym">Blatta americana</name>
    <dbReference type="NCBI Taxonomy" id="6978"/>
    <lineage>
        <taxon>Eukaryota</taxon>
        <taxon>Metazoa</taxon>
        <taxon>Ecdysozoa</taxon>
        <taxon>Arthropoda</taxon>
        <taxon>Hexapoda</taxon>
        <taxon>Insecta</taxon>
        <taxon>Pterygota</taxon>
        <taxon>Neoptera</taxon>
        <taxon>Polyneoptera</taxon>
        <taxon>Dictyoptera</taxon>
        <taxon>Blattodea</taxon>
        <taxon>Blattoidea</taxon>
        <taxon>Blattidae</taxon>
        <taxon>Blattinae</taxon>
        <taxon>Periplaneta</taxon>
    </lineage>
</organism>
<feature type="compositionally biased region" description="Basic residues" evidence="1">
    <location>
        <begin position="358"/>
        <end position="375"/>
    </location>
</feature>
<dbReference type="PANTHER" id="PTHR46060:SF1">
    <property type="entry name" value="MARINER MOS1 TRANSPOSASE-LIKE PROTEIN"/>
    <property type="match status" value="1"/>
</dbReference>